<dbReference type="EMBL" id="KN847986">
    <property type="protein sequence ID" value="KIR45838.1"/>
    <property type="molecule type" value="Genomic_DNA"/>
</dbReference>
<feature type="compositionally biased region" description="Basic and acidic residues" evidence="1">
    <location>
        <begin position="326"/>
        <end position="337"/>
    </location>
</feature>
<dbReference type="AlphaFoldDB" id="A0A0D0UC12"/>
<feature type="transmembrane region" description="Helical" evidence="2">
    <location>
        <begin position="246"/>
        <end position="268"/>
    </location>
</feature>
<dbReference type="HOGENOM" id="CLU_057756_0_0_1"/>
<evidence type="ECO:0000256" key="1">
    <source>
        <dbReference type="SAM" id="MobiDB-lite"/>
    </source>
</evidence>
<keyword evidence="2" id="KW-1133">Transmembrane helix</keyword>
<dbReference type="InterPro" id="IPR052786">
    <property type="entry name" value="Spore_wall_assembly"/>
</dbReference>
<reference evidence="3" key="1">
    <citation type="submission" date="2015-01" db="EMBL/GenBank/DDBJ databases">
        <title>The Genome Sequence of Cryptococcus gattii CA1280.</title>
        <authorList>
            <consortium name="The Broad Institute Genomics Platform"/>
            <person name="Cuomo C."/>
            <person name="Litvintseva A."/>
            <person name="Chen Y."/>
            <person name="Heitman J."/>
            <person name="Sun S."/>
            <person name="Springer D."/>
            <person name="Dromer F."/>
            <person name="Young S."/>
            <person name="Zeng Q."/>
            <person name="Gargeya S."/>
            <person name="Abouelleil A."/>
            <person name="Alvarado L."/>
            <person name="Chapman S.B."/>
            <person name="Gainer-Dewar J."/>
            <person name="Goldberg J."/>
            <person name="Griggs A."/>
            <person name="Gujja S."/>
            <person name="Hansen M."/>
            <person name="Howarth C."/>
            <person name="Imamovic A."/>
            <person name="Larimer J."/>
            <person name="Murphy C."/>
            <person name="Naylor J."/>
            <person name="Pearson M."/>
            <person name="Priest M."/>
            <person name="Roberts A."/>
            <person name="Saif S."/>
            <person name="Shea T."/>
            <person name="Sykes S."/>
            <person name="Wortman J."/>
            <person name="Nusbaum C."/>
            <person name="Birren B."/>
        </authorList>
    </citation>
    <scope>NUCLEOTIDE SEQUENCE [LARGE SCALE GENOMIC DNA]</scope>
    <source>
        <strain evidence="3">CA1280</strain>
    </source>
</reference>
<name>A0A0D0UC12_CRYGA</name>
<keyword evidence="2" id="KW-0812">Transmembrane</keyword>
<protein>
    <submittedName>
        <fullName evidence="3">Uncharacterized protein</fullName>
    </submittedName>
</protein>
<feature type="region of interest" description="Disordered" evidence="1">
    <location>
        <begin position="326"/>
        <end position="354"/>
    </location>
</feature>
<evidence type="ECO:0000256" key="2">
    <source>
        <dbReference type="SAM" id="Phobius"/>
    </source>
</evidence>
<keyword evidence="2" id="KW-0472">Membrane</keyword>
<dbReference type="PANTHER" id="PTHR34292">
    <property type="entry name" value="OUTER SPORE WALL PROTEIN LDS1"/>
    <property type="match status" value="1"/>
</dbReference>
<feature type="transmembrane region" description="Helical" evidence="2">
    <location>
        <begin position="98"/>
        <end position="119"/>
    </location>
</feature>
<dbReference type="OrthoDB" id="10012223at2759"/>
<gene>
    <name evidence="3" type="ORF">I312_04808</name>
</gene>
<proteinExistence type="predicted"/>
<sequence>MPSELLHLPPLYAIVGLYRLATDPSIRTPVLDKVKHAAVRGIVVGGVYTVLSWKVMDWFIQKFLISGGWWRKGEGVLKESVDGSVKVGLGKFSLSLNVVLYTHLLILLPQLSSILRFFIYKNLKIARSRAYALTVSSRRKPAEFWSQGYIEEWVQPPRVQTGELDKNGRRVQKNVSWISWILWWPTQLVMRKYLLLPLSPSLPLLSPLVTSVLRSLTTAEYLHQPYFEMKGMSNDEIWRWVEERKWAYRAFGFATSLLESVPIIGLFFSISNRIGAAMWAFDLEKRQHLFANNIIRPLQPDQVGFYGMGRVDDLGVDIQKAEDELEEKWSQKKRPENESGELGGVEGSSLEAPIADSKSNIFELHGEGIGSKEKGKETVL</sequence>
<accession>A0A0D0UC12</accession>
<organism evidence="3">
    <name type="scientific">Cryptococcus bacillisporus CA1280</name>
    <dbReference type="NCBI Taxonomy" id="1296109"/>
    <lineage>
        <taxon>Eukaryota</taxon>
        <taxon>Fungi</taxon>
        <taxon>Dikarya</taxon>
        <taxon>Basidiomycota</taxon>
        <taxon>Agaricomycotina</taxon>
        <taxon>Tremellomycetes</taxon>
        <taxon>Tremellales</taxon>
        <taxon>Cryptococcaceae</taxon>
        <taxon>Cryptococcus</taxon>
        <taxon>Cryptococcus gattii species complex</taxon>
    </lineage>
</organism>
<dbReference type="PANTHER" id="PTHR34292:SF2">
    <property type="entry name" value="OUTER SPORE WALL PROTEIN LDS1"/>
    <property type="match status" value="1"/>
</dbReference>
<evidence type="ECO:0000313" key="3">
    <source>
        <dbReference type="EMBL" id="KIR45838.1"/>
    </source>
</evidence>